<dbReference type="InterPro" id="IPR002686">
    <property type="entry name" value="Transposase_17"/>
</dbReference>
<name>A0A7T6Z5P1_9BACI</name>
<keyword evidence="3" id="KW-1185">Reference proteome</keyword>
<dbReference type="GO" id="GO:0003677">
    <property type="term" value="F:DNA binding"/>
    <property type="evidence" value="ECO:0007669"/>
    <property type="project" value="InterPro"/>
</dbReference>
<gene>
    <name evidence="2" type="primary">tnpA</name>
    <name evidence="2" type="ORF">HUG15_17950</name>
</gene>
<evidence type="ECO:0000313" key="3">
    <source>
        <dbReference type="Proteomes" id="UP000595823"/>
    </source>
</evidence>
<reference evidence="2 3" key="1">
    <citation type="submission" date="2020-06" db="EMBL/GenBank/DDBJ databases">
        <title>Genomic analysis of Salicibibacter sp. NKC5-3.</title>
        <authorList>
            <person name="Oh Y.J."/>
        </authorList>
    </citation>
    <scope>NUCLEOTIDE SEQUENCE [LARGE SCALE GENOMIC DNA]</scope>
    <source>
        <strain evidence="2 3">NKC5-3</strain>
    </source>
</reference>
<protein>
    <submittedName>
        <fullName evidence="2">IS200/IS605 family transposase</fullName>
    </submittedName>
</protein>
<feature type="domain" description="Transposase IS200-like" evidence="1">
    <location>
        <begin position="11"/>
        <end position="132"/>
    </location>
</feature>
<dbReference type="Gene3D" id="3.30.70.1290">
    <property type="entry name" value="Transposase IS200-like"/>
    <property type="match status" value="1"/>
</dbReference>
<dbReference type="Pfam" id="PF01797">
    <property type="entry name" value="Y1_Tnp"/>
    <property type="match status" value="1"/>
</dbReference>
<organism evidence="2 3">
    <name type="scientific">Salicibibacter cibarius</name>
    <dbReference type="NCBI Taxonomy" id="2743000"/>
    <lineage>
        <taxon>Bacteria</taxon>
        <taxon>Bacillati</taxon>
        <taxon>Bacillota</taxon>
        <taxon>Bacilli</taxon>
        <taxon>Bacillales</taxon>
        <taxon>Bacillaceae</taxon>
        <taxon>Salicibibacter</taxon>
    </lineage>
</organism>
<dbReference type="EMBL" id="CP054705">
    <property type="protein sequence ID" value="QQK77272.1"/>
    <property type="molecule type" value="Genomic_DNA"/>
</dbReference>
<accession>A0A7T6Z5P1</accession>
<dbReference type="AlphaFoldDB" id="A0A7T6Z5P1"/>
<dbReference type="Proteomes" id="UP000595823">
    <property type="component" value="Chromosome"/>
</dbReference>
<proteinExistence type="predicted"/>
<dbReference type="NCBIfam" id="NF033573">
    <property type="entry name" value="transpos_IS200"/>
    <property type="match status" value="1"/>
</dbReference>
<dbReference type="GO" id="GO:0004803">
    <property type="term" value="F:transposase activity"/>
    <property type="evidence" value="ECO:0007669"/>
    <property type="project" value="InterPro"/>
</dbReference>
<dbReference type="KEGG" id="scia:HUG15_17950"/>
<dbReference type="RefSeq" id="WP_200124411.1">
    <property type="nucleotide sequence ID" value="NZ_CP054705.1"/>
</dbReference>
<dbReference type="SUPFAM" id="SSF143422">
    <property type="entry name" value="Transposase IS200-like"/>
    <property type="match status" value="1"/>
</dbReference>
<evidence type="ECO:0000259" key="1">
    <source>
        <dbReference type="SMART" id="SM01321"/>
    </source>
</evidence>
<sequence length="139" mass="16633">MTDYKRNRHAYFKLTYHLVVVTKYRHKCINDDVMKRLEEITRDLFSKWNCGIIEMNGEEDHIHILFDAPPQINLATTINSFKTVTASRYIRKEFPHHLSEYYWKPYFWSRSYMVLTTGGATMDVIKKYIEEQGEQDLSA</sequence>
<dbReference type="PANTHER" id="PTHR33360:SF2">
    <property type="entry name" value="TRANSPOSASE FOR INSERTION SEQUENCE ELEMENT IS200"/>
    <property type="match status" value="1"/>
</dbReference>
<dbReference type="InterPro" id="IPR036515">
    <property type="entry name" value="Transposase_17_sf"/>
</dbReference>
<dbReference type="SMART" id="SM01321">
    <property type="entry name" value="Y1_Tnp"/>
    <property type="match status" value="1"/>
</dbReference>
<dbReference type="PANTHER" id="PTHR33360">
    <property type="entry name" value="TRANSPOSASE FOR INSERTION SEQUENCE ELEMENT IS200"/>
    <property type="match status" value="1"/>
</dbReference>
<dbReference type="GO" id="GO:0006313">
    <property type="term" value="P:DNA transposition"/>
    <property type="evidence" value="ECO:0007669"/>
    <property type="project" value="InterPro"/>
</dbReference>
<evidence type="ECO:0000313" key="2">
    <source>
        <dbReference type="EMBL" id="QQK77272.1"/>
    </source>
</evidence>